<keyword evidence="2" id="KW-0238">DNA-binding</keyword>
<sequence>MSLGTSARTGFSVRDILDLSGRSGTEEDDTEDLEQPPRLRSGLGLPLCAYSPLLHPAYGPEHPGLPQQHPGLQQLAHMYHWSW</sequence>
<reference evidence="2 3" key="1">
    <citation type="submission" date="2017-12" db="EMBL/GenBank/DDBJ databases">
        <title>Integrating genomic resources of turbot (Scophthalmus maximus) in depth evaluation of genetic and physical mapping variation across individuals.</title>
        <authorList>
            <person name="Martinez P."/>
        </authorList>
    </citation>
    <scope>NUCLEOTIDE SEQUENCE [LARGE SCALE GENOMIC DNA]</scope>
</reference>
<protein>
    <submittedName>
        <fullName evidence="2">Putative homeobox protein Nkx-2.2a-like</fullName>
    </submittedName>
</protein>
<feature type="region of interest" description="Disordered" evidence="1">
    <location>
        <begin position="1"/>
        <end position="39"/>
    </location>
</feature>
<name>A0A2U9CUZ1_SCOMX</name>
<keyword evidence="3" id="KW-1185">Reference proteome</keyword>
<dbReference type="EMBL" id="CP026262">
    <property type="protein sequence ID" value="AWP20447.1"/>
    <property type="molecule type" value="Genomic_DNA"/>
</dbReference>
<gene>
    <name evidence="2" type="ORF">SMAX5B_000084</name>
</gene>
<keyword evidence="2" id="KW-0371">Homeobox</keyword>
<dbReference type="Proteomes" id="UP000246464">
    <property type="component" value="Chromosome 20"/>
</dbReference>
<organism evidence="2 3">
    <name type="scientific">Scophthalmus maximus</name>
    <name type="common">Turbot</name>
    <name type="synonym">Psetta maxima</name>
    <dbReference type="NCBI Taxonomy" id="52904"/>
    <lineage>
        <taxon>Eukaryota</taxon>
        <taxon>Metazoa</taxon>
        <taxon>Chordata</taxon>
        <taxon>Craniata</taxon>
        <taxon>Vertebrata</taxon>
        <taxon>Euteleostomi</taxon>
        <taxon>Actinopterygii</taxon>
        <taxon>Neopterygii</taxon>
        <taxon>Teleostei</taxon>
        <taxon>Neoteleostei</taxon>
        <taxon>Acanthomorphata</taxon>
        <taxon>Carangaria</taxon>
        <taxon>Pleuronectiformes</taxon>
        <taxon>Pleuronectoidei</taxon>
        <taxon>Scophthalmidae</taxon>
        <taxon>Scophthalmus</taxon>
    </lineage>
</organism>
<evidence type="ECO:0000313" key="3">
    <source>
        <dbReference type="Proteomes" id="UP000246464"/>
    </source>
</evidence>
<proteinExistence type="predicted"/>
<dbReference type="GO" id="GO:0003677">
    <property type="term" value="F:DNA binding"/>
    <property type="evidence" value="ECO:0007669"/>
    <property type="project" value="UniProtKB-KW"/>
</dbReference>
<evidence type="ECO:0000313" key="2">
    <source>
        <dbReference type="EMBL" id="AWP20447.1"/>
    </source>
</evidence>
<dbReference type="AlphaFoldDB" id="A0A2U9CUZ1"/>
<accession>A0A2U9CUZ1</accession>
<evidence type="ECO:0000256" key="1">
    <source>
        <dbReference type="SAM" id="MobiDB-lite"/>
    </source>
</evidence>